<dbReference type="Pfam" id="PF02657">
    <property type="entry name" value="SufE"/>
    <property type="match status" value="1"/>
</dbReference>
<reference evidence="9 10" key="1">
    <citation type="submission" date="2019-12" db="EMBL/GenBank/DDBJ databases">
        <title>Genome sequencing and assembly of endphytes of Porphyra tenera.</title>
        <authorList>
            <person name="Park J.M."/>
            <person name="Shin R."/>
            <person name="Jo S.H."/>
        </authorList>
    </citation>
    <scope>NUCLEOTIDE SEQUENCE [LARGE SCALE GENOMIC DNA]</scope>
    <source>
        <strain evidence="9 10">GPM4</strain>
    </source>
</reference>
<evidence type="ECO:0000313" key="9">
    <source>
        <dbReference type="EMBL" id="QHJ09837.1"/>
    </source>
</evidence>
<dbReference type="KEGG" id="pmes:FX988_00045"/>
<accession>A0A857JG34</accession>
<keyword evidence="5" id="KW-0663">Pyridoxal phosphate</keyword>
<dbReference type="InterPro" id="IPR015424">
    <property type="entry name" value="PyrdxlP-dep_Trfase"/>
</dbReference>
<dbReference type="SUPFAM" id="SSF53383">
    <property type="entry name" value="PLP-dependent transferases"/>
    <property type="match status" value="1"/>
</dbReference>
<dbReference type="Gene3D" id="3.90.1010.10">
    <property type="match status" value="1"/>
</dbReference>
<evidence type="ECO:0000256" key="2">
    <source>
        <dbReference type="ARBA" id="ARBA00010447"/>
    </source>
</evidence>
<proteinExistence type="inferred from homology"/>
<dbReference type="Pfam" id="PF00266">
    <property type="entry name" value="Aminotran_5"/>
    <property type="match status" value="1"/>
</dbReference>
<protein>
    <recommendedName>
        <fullName evidence="3">cysteine desulfurase</fullName>
        <ecNumber evidence="3">2.8.1.7</ecNumber>
    </recommendedName>
</protein>
<dbReference type="InterPro" id="IPR000192">
    <property type="entry name" value="Aminotrans_V_dom"/>
</dbReference>
<organism evidence="9 10">
    <name type="scientific">Paraglaciecola mesophila</name>
    <dbReference type="NCBI Taxonomy" id="197222"/>
    <lineage>
        <taxon>Bacteria</taxon>
        <taxon>Pseudomonadati</taxon>
        <taxon>Pseudomonadota</taxon>
        <taxon>Gammaproteobacteria</taxon>
        <taxon>Alteromonadales</taxon>
        <taxon>Alteromonadaceae</taxon>
        <taxon>Paraglaciecola</taxon>
    </lineage>
</organism>
<dbReference type="GO" id="GO:0030170">
    <property type="term" value="F:pyridoxal phosphate binding"/>
    <property type="evidence" value="ECO:0007669"/>
    <property type="project" value="InterPro"/>
</dbReference>
<comment type="similarity">
    <text evidence="2">Belongs to the class-V pyridoxal-phosphate-dependent aminotransferase family. Csd subfamily.</text>
</comment>
<evidence type="ECO:0000256" key="4">
    <source>
        <dbReference type="ARBA" id="ARBA00022679"/>
    </source>
</evidence>
<comment type="catalytic activity">
    <reaction evidence="6">
        <text>(sulfur carrier)-H + L-cysteine = (sulfur carrier)-SH + L-alanine</text>
        <dbReference type="Rhea" id="RHEA:43892"/>
        <dbReference type="Rhea" id="RHEA-COMP:14737"/>
        <dbReference type="Rhea" id="RHEA-COMP:14739"/>
        <dbReference type="ChEBI" id="CHEBI:29917"/>
        <dbReference type="ChEBI" id="CHEBI:35235"/>
        <dbReference type="ChEBI" id="CHEBI:57972"/>
        <dbReference type="ChEBI" id="CHEBI:64428"/>
        <dbReference type="EC" id="2.8.1.7"/>
    </reaction>
</comment>
<feature type="domain" description="Fe-S metabolism associated" evidence="8">
    <location>
        <begin position="444"/>
        <end position="563"/>
    </location>
</feature>
<dbReference type="PANTHER" id="PTHR43586">
    <property type="entry name" value="CYSTEINE DESULFURASE"/>
    <property type="match status" value="1"/>
</dbReference>
<evidence type="ECO:0000256" key="3">
    <source>
        <dbReference type="ARBA" id="ARBA00012239"/>
    </source>
</evidence>
<dbReference type="PANTHER" id="PTHR43586:SF8">
    <property type="entry name" value="CYSTEINE DESULFURASE 1, CHLOROPLASTIC"/>
    <property type="match status" value="1"/>
</dbReference>
<dbReference type="AlphaFoldDB" id="A0A857JG34"/>
<feature type="domain" description="Aminotransferase class V" evidence="7">
    <location>
        <begin position="23"/>
        <end position="391"/>
    </location>
</feature>
<dbReference type="InterPro" id="IPR003808">
    <property type="entry name" value="Fe-S_metab-assoc_dom"/>
</dbReference>
<comment type="cofactor">
    <cofactor evidence="1">
        <name>pyridoxal 5'-phosphate</name>
        <dbReference type="ChEBI" id="CHEBI:597326"/>
    </cofactor>
</comment>
<evidence type="ECO:0000256" key="5">
    <source>
        <dbReference type="ARBA" id="ARBA00022898"/>
    </source>
</evidence>
<keyword evidence="4 9" id="KW-0808">Transferase</keyword>
<dbReference type="InterPro" id="IPR020578">
    <property type="entry name" value="Aminotrans_V_PyrdxlP_BS"/>
</dbReference>
<gene>
    <name evidence="9" type="ORF">FX988_00045</name>
</gene>
<keyword evidence="10" id="KW-1185">Reference proteome</keyword>
<name>A0A857JG34_9ALTE</name>
<dbReference type="Gene3D" id="3.40.640.10">
    <property type="entry name" value="Type I PLP-dependent aspartate aminotransferase-like (Major domain)"/>
    <property type="match status" value="1"/>
</dbReference>
<dbReference type="EMBL" id="CP047656">
    <property type="protein sequence ID" value="QHJ09837.1"/>
    <property type="molecule type" value="Genomic_DNA"/>
</dbReference>
<dbReference type="Gene3D" id="3.90.1150.10">
    <property type="entry name" value="Aspartate Aminotransferase, domain 1"/>
    <property type="match status" value="1"/>
</dbReference>
<dbReference type="GO" id="GO:0006534">
    <property type="term" value="P:cysteine metabolic process"/>
    <property type="evidence" value="ECO:0007669"/>
    <property type="project" value="InterPro"/>
</dbReference>
<dbReference type="RefSeq" id="WP_160177794.1">
    <property type="nucleotide sequence ID" value="NZ_CP047656.1"/>
</dbReference>
<dbReference type="GO" id="GO:0031071">
    <property type="term" value="F:cysteine desulfurase activity"/>
    <property type="evidence" value="ECO:0007669"/>
    <property type="project" value="UniProtKB-EC"/>
</dbReference>
<dbReference type="Proteomes" id="UP000464524">
    <property type="component" value="Chromosome"/>
</dbReference>
<dbReference type="InterPro" id="IPR010970">
    <property type="entry name" value="Cys_dSase_SufS"/>
</dbReference>
<dbReference type="PROSITE" id="PS00595">
    <property type="entry name" value="AA_TRANSFER_CLASS_5"/>
    <property type="match status" value="1"/>
</dbReference>
<dbReference type="CDD" id="cd06453">
    <property type="entry name" value="SufS_like"/>
    <property type="match status" value="1"/>
</dbReference>
<evidence type="ECO:0000313" key="10">
    <source>
        <dbReference type="Proteomes" id="UP000464524"/>
    </source>
</evidence>
<evidence type="ECO:0000259" key="7">
    <source>
        <dbReference type="Pfam" id="PF00266"/>
    </source>
</evidence>
<dbReference type="EC" id="2.8.1.7" evidence="3"/>
<dbReference type="InterPro" id="IPR015422">
    <property type="entry name" value="PyrdxlP-dep_Trfase_small"/>
</dbReference>
<dbReference type="NCBIfam" id="TIGR01979">
    <property type="entry name" value="sufS"/>
    <property type="match status" value="1"/>
</dbReference>
<dbReference type="InterPro" id="IPR015421">
    <property type="entry name" value="PyrdxlP-dep_Trfase_major"/>
</dbReference>
<evidence type="ECO:0000256" key="1">
    <source>
        <dbReference type="ARBA" id="ARBA00001933"/>
    </source>
</evidence>
<dbReference type="OrthoDB" id="9808002at2"/>
<dbReference type="SUPFAM" id="SSF82649">
    <property type="entry name" value="SufE/NifU"/>
    <property type="match status" value="1"/>
</dbReference>
<evidence type="ECO:0000259" key="8">
    <source>
        <dbReference type="Pfam" id="PF02657"/>
    </source>
</evidence>
<sequence length="565" mass="62227">MSESFLRQQFPIFQQLNDDKSWVYFDNGATTQKPQIVIDTVNRFYSQQNANVHRASHRASAAATEAFEQTRKDVAAFINARSEKEIIWTKGTTESVNLIASVLAKGHLSSGDEIVLSALEHHANIVPWQQIANEHGLRLKIIPVDENGVLKVDNIKNVITNKTALVAISHVSNALGNINPVALIIAQAKKHGVLTFVDGAQAVAHMSVDVQALDCDFYAFSGHKVFGPTGIGVLYGRQVLLDGLPPYQMGGEMIEKVSFSGTTFQGLPFKFEAGTPNIAGVLGLGAALAFVRQHRAAIHTQEQALYTALIEGLQSIDGIRFWGETSNSICTQSFTIEGVNNQDLGVLLNEHNIALRVGHHCAMPLMEALGIEGTVRISLSCYNTLEDVSRFVDVLKRVLCTLRPTSSSVEVLARQDKLEQKRKLDNTHNDASSVNTDLLPIANKIREARSWDEIYRQIMLAGKQLNKLPQEDQIGQYEVMGCESQVWLKCEKQGEHLILSANSSSKIVRGLLAIIFEPLAHLTLSEIKLFSLPSYIQSLGLGKHVSQSRGNGLQAVIEEIQRQVR</sequence>
<evidence type="ECO:0000256" key="6">
    <source>
        <dbReference type="ARBA" id="ARBA00050776"/>
    </source>
</evidence>